<dbReference type="AlphaFoldDB" id="A0A975JCJ7"/>
<keyword evidence="6" id="KW-1185">Reference proteome</keyword>
<keyword evidence="2" id="KW-0378">Hydrolase</keyword>
<evidence type="ECO:0000313" key="6">
    <source>
        <dbReference type="Proteomes" id="UP000683291"/>
    </source>
</evidence>
<dbReference type="InterPro" id="IPR003778">
    <property type="entry name" value="CT_A_B"/>
</dbReference>
<keyword evidence="3" id="KW-0067">ATP-binding</keyword>
<dbReference type="Pfam" id="PF02626">
    <property type="entry name" value="CT_A_B"/>
    <property type="match status" value="1"/>
</dbReference>
<accession>A0A975JCJ7</accession>
<evidence type="ECO:0000259" key="4">
    <source>
        <dbReference type="SMART" id="SM00797"/>
    </source>
</evidence>
<keyword evidence="1" id="KW-0547">Nucleotide-binding</keyword>
<sequence>MSTLTILSAGPALSVQDQGRPGYLARGLTCGGAIDRLALAEGAALLRQSDTLAALEMGGMGGQFSFDADTRVALTGAPMPTTCDGETLAWNASHLIPAGATLAIGVAARGSYGYLHVGGGLDTPEILGARAAHLSAGIGALLASGDTLPIGPDKGRETGLTLPLDQRFEGGTLRAVTSMQTDRFDAATLKRFTATEFKRDPRANRMGVRLDPCGEGFEAEGGLNILSDVIVPGDIQVAGDGAPFVLMADCQTTGGYPRIGCVIPADMPRVAQAASGAPLRITFIPLDEAREIEARAARDRTALRALCTPLLRDPHDIRDLLGYQLISGAVSATANPFEETAP</sequence>
<dbReference type="KEGG" id="sual:KDD17_13805"/>
<proteinExistence type="predicted"/>
<dbReference type="PANTHER" id="PTHR43309:SF5">
    <property type="entry name" value="5-OXOPROLINASE SUBUNIT C"/>
    <property type="match status" value="1"/>
</dbReference>
<dbReference type="PANTHER" id="PTHR43309">
    <property type="entry name" value="5-OXOPROLINASE SUBUNIT C"/>
    <property type="match status" value="1"/>
</dbReference>
<name>A0A975JCJ7_9RHOB</name>
<dbReference type="Proteomes" id="UP000683291">
    <property type="component" value="Chromosome 1"/>
</dbReference>
<dbReference type="InterPro" id="IPR029000">
    <property type="entry name" value="Cyclophilin-like_dom_sf"/>
</dbReference>
<dbReference type="RefSeq" id="WP_212704187.1">
    <property type="nucleotide sequence ID" value="NZ_CP073581.1"/>
</dbReference>
<evidence type="ECO:0000256" key="2">
    <source>
        <dbReference type="ARBA" id="ARBA00022801"/>
    </source>
</evidence>
<evidence type="ECO:0000256" key="3">
    <source>
        <dbReference type="ARBA" id="ARBA00022840"/>
    </source>
</evidence>
<dbReference type="Gene3D" id="2.40.100.10">
    <property type="entry name" value="Cyclophilin-like"/>
    <property type="match status" value="1"/>
</dbReference>
<gene>
    <name evidence="5" type="ORF">KDD17_13805</name>
</gene>
<dbReference type="EMBL" id="CP073581">
    <property type="protein sequence ID" value="QUJ75989.1"/>
    <property type="molecule type" value="Genomic_DNA"/>
</dbReference>
<dbReference type="GO" id="GO:0005524">
    <property type="term" value="F:ATP binding"/>
    <property type="evidence" value="ECO:0007669"/>
    <property type="project" value="UniProtKB-KW"/>
</dbReference>
<protein>
    <submittedName>
        <fullName evidence="5">Biotin-dependent carboxyltransferase family protein</fullName>
    </submittedName>
</protein>
<feature type="domain" description="Carboxyltransferase" evidence="4">
    <location>
        <begin position="25"/>
        <end position="301"/>
    </location>
</feature>
<organism evidence="5 6">
    <name type="scientific">Sulfitobacter albidus</name>
    <dbReference type="NCBI Taxonomy" id="2829501"/>
    <lineage>
        <taxon>Bacteria</taxon>
        <taxon>Pseudomonadati</taxon>
        <taxon>Pseudomonadota</taxon>
        <taxon>Alphaproteobacteria</taxon>
        <taxon>Rhodobacterales</taxon>
        <taxon>Roseobacteraceae</taxon>
        <taxon>Sulfitobacter</taxon>
    </lineage>
</organism>
<evidence type="ECO:0000313" key="5">
    <source>
        <dbReference type="EMBL" id="QUJ75989.1"/>
    </source>
</evidence>
<evidence type="ECO:0000256" key="1">
    <source>
        <dbReference type="ARBA" id="ARBA00022741"/>
    </source>
</evidence>
<dbReference type="SMART" id="SM00797">
    <property type="entry name" value="AHS2"/>
    <property type="match status" value="1"/>
</dbReference>
<dbReference type="GO" id="GO:0016787">
    <property type="term" value="F:hydrolase activity"/>
    <property type="evidence" value="ECO:0007669"/>
    <property type="project" value="UniProtKB-KW"/>
</dbReference>
<dbReference type="InterPro" id="IPR052708">
    <property type="entry name" value="PxpC"/>
</dbReference>
<reference evidence="5" key="1">
    <citation type="submission" date="2021-04" db="EMBL/GenBank/DDBJ databases">
        <title>Complete genome sequence for Sulfitobacter sp. strain JK7-1.</title>
        <authorList>
            <person name="Park S.-J."/>
        </authorList>
    </citation>
    <scope>NUCLEOTIDE SEQUENCE</scope>
    <source>
        <strain evidence="5">JK7-1</strain>
    </source>
</reference>